<gene>
    <name evidence="10" type="ORF">M3P09_07660</name>
</gene>
<evidence type="ECO:0000256" key="1">
    <source>
        <dbReference type="ARBA" id="ARBA00008721"/>
    </source>
</evidence>
<proteinExistence type="inferred from homology"/>
<keyword evidence="6" id="KW-0862">Zinc</keyword>
<evidence type="ECO:0000256" key="3">
    <source>
        <dbReference type="ARBA" id="ARBA00022723"/>
    </source>
</evidence>
<protein>
    <submittedName>
        <fullName evidence="10">M43 family zinc metalloprotease</fullName>
    </submittedName>
</protein>
<feature type="domain" description="Peptidase M43 pregnancy-associated plasma-A" evidence="9">
    <location>
        <begin position="141"/>
        <end position="275"/>
    </location>
</feature>
<keyword evidence="7 10" id="KW-0482">Metalloprotease</keyword>
<evidence type="ECO:0000256" key="2">
    <source>
        <dbReference type="ARBA" id="ARBA00022670"/>
    </source>
</evidence>
<sequence length="286" mass="33417">MSSCNSYLVYCGERNNKSFIASDSQLKQETQYKYYNTIENKEIAKKIRIPVVFHVLYRNSSMKISKESIQSEITVLNENFSASNKEIDNIVPDEIKHKIGTANIEFYLAQTDPQGNVTDGIIYRKTKRKFYSFARPIFYADPLWNPKKYMNVYVGNVRVNKFKNTSGYVDHPRIWRSPEKDAIAVSYNRMGKGNKLLTHETGHWLGLRHIFERKKKCDLVGDGIDDTPNQKTATSNCPDSKIQCGNPIYFFNFMDYSSCRVMFTIDQVDRMHNVIYKYRNELIRLK</sequence>
<dbReference type="Pfam" id="PF05572">
    <property type="entry name" value="Peptidase_M43"/>
    <property type="match status" value="1"/>
</dbReference>
<evidence type="ECO:0000256" key="5">
    <source>
        <dbReference type="ARBA" id="ARBA00022801"/>
    </source>
</evidence>
<name>A0ABT0QG15_9FLAO</name>
<comment type="caution">
    <text evidence="10">The sequence shown here is derived from an EMBL/GenBank/DDBJ whole genome shotgun (WGS) entry which is preliminary data.</text>
</comment>
<dbReference type="SUPFAM" id="SSF55486">
    <property type="entry name" value="Metalloproteases ('zincins'), catalytic domain"/>
    <property type="match status" value="1"/>
</dbReference>
<evidence type="ECO:0000256" key="4">
    <source>
        <dbReference type="ARBA" id="ARBA00022729"/>
    </source>
</evidence>
<keyword evidence="11" id="KW-1185">Reference proteome</keyword>
<reference evidence="10" key="1">
    <citation type="submission" date="2022-05" db="EMBL/GenBank/DDBJ databases">
        <authorList>
            <person name="Park J.-S."/>
        </authorList>
    </citation>
    <scope>NUCLEOTIDE SEQUENCE</scope>
    <source>
        <strain evidence="10">2012CJ34-3</strain>
    </source>
</reference>
<evidence type="ECO:0000313" key="10">
    <source>
        <dbReference type="EMBL" id="MCL6294865.1"/>
    </source>
</evidence>
<comment type="similarity">
    <text evidence="1">Belongs to the peptidase M43B family.</text>
</comment>
<keyword evidence="5" id="KW-0378">Hydrolase</keyword>
<dbReference type="Gene3D" id="3.40.390.10">
    <property type="entry name" value="Collagenase (Catalytic Domain)"/>
    <property type="match status" value="1"/>
</dbReference>
<evidence type="ECO:0000259" key="9">
    <source>
        <dbReference type="Pfam" id="PF05572"/>
    </source>
</evidence>
<dbReference type="InterPro" id="IPR008754">
    <property type="entry name" value="Peptidase_M43"/>
</dbReference>
<keyword evidence="3" id="KW-0479">Metal-binding</keyword>
<dbReference type="PANTHER" id="PTHR47466:SF1">
    <property type="entry name" value="METALLOPROTEASE MEP1 (AFU_ORTHOLOGUE AFUA_1G07730)-RELATED"/>
    <property type="match status" value="1"/>
</dbReference>
<accession>A0ABT0QG15</accession>
<evidence type="ECO:0000256" key="6">
    <source>
        <dbReference type="ARBA" id="ARBA00022833"/>
    </source>
</evidence>
<evidence type="ECO:0000256" key="7">
    <source>
        <dbReference type="ARBA" id="ARBA00023049"/>
    </source>
</evidence>
<organism evidence="10 11">
    <name type="scientific">Jejuia spongiicola</name>
    <dbReference type="NCBI Taxonomy" id="2942207"/>
    <lineage>
        <taxon>Bacteria</taxon>
        <taxon>Pseudomonadati</taxon>
        <taxon>Bacteroidota</taxon>
        <taxon>Flavobacteriia</taxon>
        <taxon>Flavobacteriales</taxon>
        <taxon>Flavobacteriaceae</taxon>
        <taxon>Jejuia</taxon>
    </lineage>
</organism>
<evidence type="ECO:0000313" key="11">
    <source>
        <dbReference type="Proteomes" id="UP001165381"/>
    </source>
</evidence>
<keyword evidence="8" id="KW-1015">Disulfide bond</keyword>
<keyword evidence="2" id="KW-0645">Protease</keyword>
<dbReference type="GO" id="GO:0008237">
    <property type="term" value="F:metallopeptidase activity"/>
    <property type="evidence" value="ECO:0007669"/>
    <property type="project" value="UniProtKB-KW"/>
</dbReference>
<dbReference type="InterPro" id="IPR024079">
    <property type="entry name" value="MetalloPept_cat_dom_sf"/>
</dbReference>
<dbReference type="Proteomes" id="UP001165381">
    <property type="component" value="Unassembled WGS sequence"/>
</dbReference>
<evidence type="ECO:0000256" key="8">
    <source>
        <dbReference type="ARBA" id="ARBA00023157"/>
    </source>
</evidence>
<dbReference type="RefSeq" id="WP_249972660.1">
    <property type="nucleotide sequence ID" value="NZ_JAMFLZ010000003.1"/>
</dbReference>
<dbReference type="PANTHER" id="PTHR47466">
    <property type="match status" value="1"/>
</dbReference>
<dbReference type="EMBL" id="JAMFLZ010000003">
    <property type="protein sequence ID" value="MCL6294865.1"/>
    <property type="molecule type" value="Genomic_DNA"/>
</dbReference>
<keyword evidence="4" id="KW-0732">Signal</keyword>